<feature type="compositionally biased region" description="Acidic residues" evidence="1">
    <location>
        <begin position="248"/>
        <end position="260"/>
    </location>
</feature>
<dbReference type="STRING" id="486041.B0DCN7"/>
<name>B0DCN7_LACBS</name>
<feature type="region of interest" description="Disordered" evidence="1">
    <location>
        <begin position="238"/>
        <end position="260"/>
    </location>
</feature>
<dbReference type="PROSITE" id="PS50097">
    <property type="entry name" value="BTB"/>
    <property type="match status" value="1"/>
</dbReference>
<dbReference type="OrthoDB" id="3193844at2759"/>
<dbReference type="SUPFAM" id="SSF54695">
    <property type="entry name" value="POZ domain"/>
    <property type="match status" value="1"/>
</dbReference>
<proteinExistence type="predicted"/>
<evidence type="ECO:0000313" key="4">
    <source>
        <dbReference type="Proteomes" id="UP000001194"/>
    </source>
</evidence>
<dbReference type="Proteomes" id="UP000001194">
    <property type="component" value="Unassembled WGS sequence"/>
</dbReference>
<dbReference type="GeneID" id="6077205"/>
<accession>B0DCN7</accession>
<dbReference type="InterPro" id="IPR011333">
    <property type="entry name" value="SKP1/BTB/POZ_sf"/>
</dbReference>
<dbReference type="SMART" id="SM00225">
    <property type="entry name" value="BTB"/>
    <property type="match status" value="1"/>
</dbReference>
<dbReference type="AlphaFoldDB" id="B0DCN7"/>
<dbReference type="HOGENOM" id="CLU_047592_2_1_1"/>
<evidence type="ECO:0000256" key="1">
    <source>
        <dbReference type="SAM" id="MobiDB-lite"/>
    </source>
</evidence>
<protein>
    <submittedName>
        <fullName evidence="3">Predicted protein</fullName>
    </submittedName>
</protein>
<feature type="compositionally biased region" description="Basic and acidic residues" evidence="1">
    <location>
        <begin position="238"/>
        <end position="247"/>
    </location>
</feature>
<dbReference type="Pfam" id="PF00651">
    <property type="entry name" value="BTB"/>
    <property type="match status" value="1"/>
</dbReference>
<dbReference type="RefSeq" id="XP_001881718.1">
    <property type="nucleotide sequence ID" value="XM_001881683.1"/>
</dbReference>
<dbReference type="KEGG" id="lbc:LACBIDRAFT_298284"/>
<keyword evidence="4" id="KW-1185">Reference proteome</keyword>
<feature type="domain" description="BTB" evidence="2">
    <location>
        <begin position="24"/>
        <end position="97"/>
    </location>
</feature>
<evidence type="ECO:0000259" key="2">
    <source>
        <dbReference type="PROSITE" id="PS50097"/>
    </source>
</evidence>
<dbReference type="Gene3D" id="3.30.710.10">
    <property type="entry name" value="Potassium Channel Kv1.1, Chain A"/>
    <property type="match status" value="1"/>
</dbReference>
<sequence>MASDLTRKSLVLERVERHDIYYLETVVFRVEDTLFRVPRRGFELESVIFASMFSLPPGKHNPEGQDDDSPIVLQGVKKRDFQSLLEMMYPMGPNLPNLTHEDRVAVLHLSTMWELVKVRKSVIEMMEKTPLDAVEKILIAKKERISTWLLTGYFALVRENPLTFERVKLLDWETVAKLFAVQYQSKMPEYCEKNRFTGYCTSCGHRYPDNILGRLTPTEGLVERVFGQEIRFIRKEEEEKWRDRGDGDSDMESSDSSDSD</sequence>
<dbReference type="EMBL" id="DS547103">
    <property type="protein sequence ID" value="EDR07929.1"/>
    <property type="molecule type" value="Genomic_DNA"/>
</dbReference>
<gene>
    <name evidence="3" type="ORF">LACBIDRAFT_298284</name>
</gene>
<organism evidence="4">
    <name type="scientific">Laccaria bicolor (strain S238N-H82 / ATCC MYA-4686)</name>
    <name type="common">Bicoloured deceiver</name>
    <name type="synonym">Laccaria laccata var. bicolor</name>
    <dbReference type="NCBI Taxonomy" id="486041"/>
    <lineage>
        <taxon>Eukaryota</taxon>
        <taxon>Fungi</taxon>
        <taxon>Dikarya</taxon>
        <taxon>Basidiomycota</taxon>
        <taxon>Agaricomycotina</taxon>
        <taxon>Agaricomycetes</taxon>
        <taxon>Agaricomycetidae</taxon>
        <taxon>Agaricales</taxon>
        <taxon>Agaricineae</taxon>
        <taxon>Hydnangiaceae</taxon>
        <taxon>Laccaria</taxon>
    </lineage>
</organism>
<reference evidence="3 4" key="1">
    <citation type="journal article" date="2008" name="Nature">
        <title>The genome of Laccaria bicolor provides insights into mycorrhizal symbiosis.</title>
        <authorList>
            <person name="Martin F."/>
            <person name="Aerts A."/>
            <person name="Ahren D."/>
            <person name="Brun A."/>
            <person name="Danchin E.G.J."/>
            <person name="Duchaussoy F."/>
            <person name="Gibon J."/>
            <person name="Kohler A."/>
            <person name="Lindquist E."/>
            <person name="Pereda V."/>
            <person name="Salamov A."/>
            <person name="Shapiro H.J."/>
            <person name="Wuyts J."/>
            <person name="Blaudez D."/>
            <person name="Buee M."/>
            <person name="Brokstein P."/>
            <person name="Canbaeck B."/>
            <person name="Cohen D."/>
            <person name="Courty P.E."/>
            <person name="Coutinho P.M."/>
            <person name="Delaruelle C."/>
            <person name="Detter J.C."/>
            <person name="Deveau A."/>
            <person name="DiFazio S."/>
            <person name="Duplessis S."/>
            <person name="Fraissinet-Tachet L."/>
            <person name="Lucic E."/>
            <person name="Frey-Klett P."/>
            <person name="Fourrey C."/>
            <person name="Feussner I."/>
            <person name="Gay G."/>
            <person name="Grimwood J."/>
            <person name="Hoegger P.J."/>
            <person name="Jain P."/>
            <person name="Kilaru S."/>
            <person name="Labbe J."/>
            <person name="Lin Y.C."/>
            <person name="Legue V."/>
            <person name="Le Tacon F."/>
            <person name="Marmeisse R."/>
            <person name="Melayah D."/>
            <person name="Montanini B."/>
            <person name="Muratet M."/>
            <person name="Nehls U."/>
            <person name="Niculita-Hirzel H."/>
            <person name="Oudot-Le Secq M.P."/>
            <person name="Peter M."/>
            <person name="Quesneville H."/>
            <person name="Rajashekar B."/>
            <person name="Reich M."/>
            <person name="Rouhier N."/>
            <person name="Schmutz J."/>
            <person name="Yin T."/>
            <person name="Chalot M."/>
            <person name="Henrissat B."/>
            <person name="Kuees U."/>
            <person name="Lucas S."/>
            <person name="Van de Peer Y."/>
            <person name="Podila G.K."/>
            <person name="Polle A."/>
            <person name="Pukkila P.J."/>
            <person name="Richardson P.M."/>
            <person name="Rouze P."/>
            <person name="Sanders I.R."/>
            <person name="Stajich J.E."/>
            <person name="Tunlid A."/>
            <person name="Tuskan G."/>
            <person name="Grigoriev I.V."/>
        </authorList>
    </citation>
    <scope>NUCLEOTIDE SEQUENCE [LARGE SCALE GENOMIC DNA]</scope>
    <source>
        <strain evidence="4">S238N-H82 / ATCC MYA-4686</strain>
    </source>
</reference>
<dbReference type="InterPro" id="IPR000210">
    <property type="entry name" value="BTB/POZ_dom"/>
</dbReference>
<evidence type="ECO:0000313" key="3">
    <source>
        <dbReference type="EMBL" id="EDR07929.1"/>
    </source>
</evidence>
<dbReference type="InParanoid" id="B0DCN7"/>